<keyword evidence="1" id="KW-1185">Reference proteome</keyword>
<proteinExistence type="predicted"/>
<dbReference type="WBParaSite" id="nRc.2.0.1.t44124-RA">
    <property type="protein sequence ID" value="nRc.2.0.1.t44124-RA"/>
    <property type="gene ID" value="nRc.2.0.1.g44124"/>
</dbReference>
<organism evidence="1 2">
    <name type="scientific">Romanomermis culicivorax</name>
    <name type="common">Nematode worm</name>
    <dbReference type="NCBI Taxonomy" id="13658"/>
    <lineage>
        <taxon>Eukaryota</taxon>
        <taxon>Metazoa</taxon>
        <taxon>Ecdysozoa</taxon>
        <taxon>Nematoda</taxon>
        <taxon>Enoplea</taxon>
        <taxon>Dorylaimia</taxon>
        <taxon>Mermithida</taxon>
        <taxon>Mermithoidea</taxon>
        <taxon>Mermithidae</taxon>
        <taxon>Romanomermis</taxon>
    </lineage>
</organism>
<name>A0A915L2Y2_ROMCU</name>
<dbReference type="AlphaFoldDB" id="A0A915L2Y2"/>
<reference evidence="2" key="1">
    <citation type="submission" date="2022-11" db="UniProtKB">
        <authorList>
            <consortium name="WormBaseParasite"/>
        </authorList>
    </citation>
    <scope>IDENTIFICATION</scope>
</reference>
<evidence type="ECO:0000313" key="1">
    <source>
        <dbReference type="Proteomes" id="UP000887565"/>
    </source>
</evidence>
<evidence type="ECO:0000313" key="2">
    <source>
        <dbReference type="WBParaSite" id="nRc.2.0.1.t44124-RA"/>
    </source>
</evidence>
<dbReference type="Proteomes" id="UP000887565">
    <property type="component" value="Unplaced"/>
</dbReference>
<protein>
    <submittedName>
        <fullName evidence="2">Uncharacterized protein</fullName>
    </submittedName>
</protein>
<accession>A0A915L2Y2</accession>
<sequence length="68" mass="7543">MDPKTNNHTTGESFFSFFFELFGAHPIAHNGAGTFLHVAFAFVTVVGDHESFAFDSSDIFRIRSANET</sequence>